<proteinExistence type="predicted"/>
<dbReference type="EMBL" id="LLXJ01000398">
    <property type="protein sequence ID" value="PKC10209.1"/>
    <property type="molecule type" value="Genomic_DNA"/>
</dbReference>
<evidence type="ECO:0000313" key="2">
    <source>
        <dbReference type="EMBL" id="PKC67272.1"/>
    </source>
</evidence>
<evidence type="ECO:0000313" key="4">
    <source>
        <dbReference type="Proteomes" id="UP000232722"/>
    </source>
</evidence>
<accession>A0A2N0RVG9</accession>
<sequence length="229" mass="26833">MANRKIDFGRSDYSNWRCALEYFDCRDCRDCRDCQIVKIHMAKNALVKQEKTTSIHPFITFFNLLFRLFYFRLFDINILDVKFTQSNQIEVTVHGPQRVSDPDYLPCCLQQGPMIIGDYKFYTNNPRDPIATVWKGRQWVNGYFEDNSADPNDCLSYYAPVDCDKYYEGEIDYTRTDIFDASRFPPPGGQVTLVMDIFAHCTFDTHFGGNTYCHQACEVNYSTVYYPQK</sequence>
<dbReference type="EMBL" id="LLXH01000402">
    <property type="protein sequence ID" value="PKC67272.1"/>
    <property type="molecule type" value="Genomic_DNA"/>
</dbReference>
<gene>
    <name evidence="2" type="ORF">RhiirA1_393837</name>
    <name evidence="1" type="ORF">RhiirA5_374833</name>
</gene>
<comment type="caution">
    <text evidence="2">The sequence shown here is derived from an EMBL/GenBank/DDBJ whole genome shotgun (WGS) entry which is preliminary data.</text>
</comment>
<dbReference type="AlphaFoldDB" id="A0A2N0RVG9"/>
<organism evidence="2 3">
    <name type="scientific">Rhizophagus irregularis</name>
    <dbReference type="NCBI Taxonomy" id="588596"/>
    <lineage>
        <taxon>Eukaryota</taxon>
        <taxon>Fungi</taxon>
        <taxon>Fungi incertae sedis</taxon>
        <taxon>Mucoromycota</taxon>
        <taxon>Glomeromycotina</taxon>
        <taxon>Glomeromycetes</taxon>
        <taxon>Glomerales</taxon>
        <taxon>Glomeraceae</taxon>
        <taxon>Rhizophagus</taxon>
    </lineage>
</organism>
<evidence type="ECO:0000313" key="1">
    <source>
        <dbReference type="EMBL" id="PKC10209.1"/>
    </source>
</evidence>
<protein>
    <submittedName>
        <fullName evidence="2">Uncharacterized protein</fullName>
    </submittedName>
</protein>
<name>A0A2N0RVG9_9GLOM</name>
<dbReference type="VEuPathDB" id="FungiDB:RhiirFUN_025821"/>
<reference evidence="2 3" key="3">
    <citation type="submission" date="2017-10" db="EMBL/GenBank/DDBJ databases">
        <title>Extensive intraspecific genome diversity in a model arbuscular mycorrhizal fungus.</title>
        <authorList>
            <person name="Chen E.C.H."/>
            <person name="Morin E."/>
            <person name="Baudet D."/>
            <person name="Noel J."/>
            <person name="Ndikumana S."/>
            <person name="Charron P."/>
            <person name="St-Onge C."/>
            <person name="Giorgi J."/>
            <person name="Grigoriev I.V."/>
            <person name="Roux C."/>
            <person name="Martin F.M."/>
            <person name="Corradi N."/>
        </authorList>
    </citation>
    <scope>NUCLEOTIDE SEQUENCE [LARGE SCALE GENOMIC DNA]</scope>
    <source>
        <strain evidence="2 3">A1</strain>
    </source>
</reference>
<evidence type="ECO:0000313" key="3">
    <source>
        <dbReference type="Proteomes" id="UP000232688"/>
    </source>
</evidence>
<reference evidence="2 3" key="4">
    <citation type="submission" date="2017-10" db="EMBL/GenBank/DDBJ databases">
        <title>Genome analyses suggest a sexual origin of heterokaryosis in a supposedly ancient asexual fungus.</title>
        <authorList>
            <person name="Corradi N."/>
            <person name="Sedzielewska K."/>
            <person name="Noel J."/>
            <person name="Charron P."/>
            <person name="Farinelli L."/>
            <person name="Marton T."/>
            <person name="Kruger M."/>
            <person name="Pelin A."/>
            <person name="Brachmann A."/>
            <person name="Corradi N."/>
        </authorList>
    </citation>
    <scope>NUCLEOTIDE SEQUENCE [LARGE SCALE GENOMIC DNA]</scope>
    <source>
        <strain evidence="2 3">A1</strain>
    </source>
</reference>
<dbReference type="VEuPathDB" id="FungiDB:RhiirA1_393837"/>
<dbReference type="Proteomes" id="UP000232688">
    <property type="component" value="Unassembled WGS sequence"/>
</dbReference>
<dbReference type="VEuPathDB" id="FungiDB:FUN_006249"/>
<dbReference type="Proteomes" id="UP000232722">
    <property type="component" value="Unassembled WGS sequence"/>
</dbReference>
<reference evidence="1 4" key="2">
    <citation type="submission" date="2017-09" db="EMBL/GenBank/DDBJ databases">
        <title>Extensive intraspecific genome diversity in a model arbuscular mycorrhizal fungus.</title>
        <authorList>
            <person name="Chen E.C."/>
            <person name="Morin E."/>
            <person name="Beaudet D."/>
            <person name="Noel J."/>
            <person name="Ndikumana S."/>
            <person name="Charron P."/>
            <person name="St-Onge C."/>
            <person name="Giorgi J."/>
            <person name="Grigoriev I.V."/>
            <person name="Roux C."/>
            <person name="Martin F.M."/>
            <person name="Corradi N."/>
        </authorList>
    </citation>
    <scope>NUCLEOTIDE SEQUENCE [LARGE SCALE GENOMIC DNA]</scope>
    <source>
        <strain evidence="1 4">A5</strain>
    </source>
</reference>
<reference evidence="1 4" key="1">
    <citation type="submission" date="2016-04" db="EMBL/GenBank/DDBJ databases">
        <title>Genome analyses suggest a sexual origin of heterokaryosis in a supposedly ancient asexual fungus.</title>
        <authorList>
            <person name="Ropars J."/>
            <person name="Sedzielewska K."/>
            <person name="Noel J."/>
            <person name="Charron P."/>
            <person name="Farinelli L."/>
            <person name="Marton T."/>
            <person name="Kruger M."/>
            <person name="Pelin A."/>
            <person name="Brachmann A."/>
            <person name="Corradi N."/>
        </authorList>
    </citation>
    <scope>NUCLEOTIDE SEQUENCE [LARGE SCALE GENOMIC DNA]</scope>
    <source>
        <strain evidence="1 4">A5</strain>
    </source>
</reference>